<protein>
    <submittedName>
        <fullName evidence="1">Uncharacterized protein</fullName>
    </submittedName>
</protein>
<dbReference type="Proteomes" id="UP000279275">
    <property type="component" value="Unassembled WGS sequence"/>
</dbReference>
<proteinExistence type="predicted"/>
<dbReference type="RefSeq" id="WP_122188348.1">
    <property type="nucleotide sequence ID" value="NZ_RFFH01000004.1"/>
</dbReference>
<gene>
    <name evidence="1" type="ORF">EBN03_13760</name>
</gene>
<sequence>MIKRLIVLAVLPTWLLVGLGLIGSLGTVLAVVVLAFGSWTSSVSSDLHYQCESAVGPEAGVTVTSEPESITAPMTFGAPGVPGVPGVAAAPQPTAETPTTNPFADLTLGPQDTGVSDWQRACLQAMRTAPYQQPPLRSAAAGAIGECARQLALAQVGRPAAPGTVAGDPAVLPRTVVYQASGSAVTGQCLVQAASVPSGGMLPDGVLPGVAVPDPALNSAAQAGGSECPGTATNSVLVLPNTVAAQSLCGQRVDPAAMSPGDLVFWDYRGYVPTRAGVAVDAIELVGTDPDTGTTAVWRLPTGPDVRIKRVLAGAG</sequence>
<evidence type="ECO:0000313" key="1">
    <source>
        <dbReference type="EMBL" id="RMI32962.1"/>
    </source>
</evidence>
<accession>A0A3M2L5J0</accession>
<reference evidence="1 2" key="1">
    <citation type="submission" date="2018-10" db="EMBL/GenBank/DDBJ databases">
        <title>Isolation from cow dung.</title>
        <authorList>
            <person name="Ling L."/>
        </authorList>
    </citation>
    <scope>NUCLEOTIDE SEQUENCE [LARGE SCALE GENOMIC DNA]</scope>
    <source>
        <strain evidence="1 2">NEAU-LL90</strain>
    </source>
</reference>
<dbReference type="EMBL" id="RFFH01000004">
    <property type="protein sequence ID" value="RMI32962.1"/>
    <property type="molecule type" value="Genomic_DNA"/>
</dbReference>
<evidence type="ECO:0000313" key="2">
    <source>
        <dbReference type="Proteomes" id="UP000279275"/>
    </source>
</evidence>
<name>A0A3M2L5J0_9NOCA</name>
<keyword evidence="2" id="KW-1185">Reference proteome</keyword>
<dbReference type="AlphaFoldDB" id="A0A3M2L5J0"/>
<comment type="caution">
    <text evidence="1">The sequence shown here is derived from an EMBL/GenBank/DDBJ whole genome shotgun (WGS) entry which is preliminary data.</text>
</comment>
<dbReference type="OrthoDB" id="4570210at2"/>
<organism evidence="1 2">
    <name type="scientific">Nocardia stercoris</name>
    <dbReference type="NCBI Taxonomy" id="2483361"/>
    <lineage>
        <taxon>Bacteria</taxon>
        <taxon>Bacillati</taxon>
        <taxon>Actinomycetota</taxon>
        <taxon>Actinomycetes</taxon>
        <taxon>Mycobacteriales</taxon>
        <taxon>Nocardiaceae</taxon>
        <taxon>Nocardia</taxon>
    </lineage>
</organism>